<evidence type="ECO:0000256" key="4">
    <source>
        <dbReference type="ARBA" id="ARBA00022692"/>
    </source>
</evidence>
<dbReference type="GO" id="GO:0008381">
    <property type="term" value="F:mechanosensitive monoatomic ion channel activity"/>
    <property type="evidence" value="ECO:0007669"/>
    <property type="project" value="InterPro"/>
</dbReference>
<dbReference type="FunFam" id="2.30.30.60:FF:000002">
    <property type="entry name" value="Mechanosensitive ion channel family protein"/>
    <property type="match status" value="1"/>
</dbReference>
<keyword evidence="2" id="KW-1003">Cell membrane</keyword>
<keyword evidence="4 10" id="KW-0812">Transmembrane</keyword>
<evidence type="ECO:0000259" key="11">
    <source>
        <dbReference type="Pfam" id="PF00924"/>
    </source>
</evidence>
<dbReference type="OMA" id="WRLMSES"/>
<feature type="transmembrane region" description="Helical" evidence="10">
    <location>
        <begin position="148"/>
        <end position="170"/>
    </location>
</feature>
<evidence type="ECO:0000256" key="6">
    <source>
        <dbReference type="ARBA" id="ARBA00023016"/>
    </source>
</evidence>
<evidence type="ECO:0000256" key="8">
    <source>
        <dbReference type="ARBA" id="ARBA00093630"/>
    </source>
</evidence>
<evidence type="ECO:0000313" key="12">
    <source>
        <dbReference type="EMBL" id="SHH42082.1"/>
    </source>
</evidence>
<dbReference type="PANTHER" id="PTHR30414:SF0">
    <property type="entry name" value="MINICONDUCTANCE MECHANOSENSITIVE CHANNEL YBDG"/>
    <property type="match status" value="1"/>
</dbReference>
<evidence type="ECO:0000256" key="7">
    <source>
        <dbReference type="ARBA" id="ARBA00023136"/>
    </source>
</evidence>
<keyword evidence="3" id="KW-0997">Cell inner membrane</keyword>
<dbReference type="GO" id="GO:0005886">
    <property type="term" value="C:plasma membrane"/>
    <property type="evidence" value="ECO:0007669"/>
    <property type="project" value="UniProtKB-SubCell"/>
</dbReference>
<dbReference type="InterPro" id="IPR006685">
    <property type="entry name" value="MscS_channel_2nd"/>
</dbReference>
<accession>A0A1M5SU96</accession>
<evidence type="ECO:0000256" key="10">
    <source>
        <dbReference type="SAM" id="Phobius"/>
    </source>
</evidence>
<dbReference type="Proteomes" id="UP000184112">
    <property type="component" value="Unassembled WGS sequence"/>
</dbReference>
<feature type="transmembrane region" description="Helical" evidence="10">
    <location>
        <begin position="25"/>
        <end position="49"/>
    </location>
</feature>
<keyword evidence="6" id="KW-0346">Stress response</keyword>
<dbReference type="EMBL" id="FQWH01000010">
    <property type="protein sequence ID" value="SHH42082.1"/>
    <property type="molecule type" value="Genomic_DNA"/>
</dbReference>
<proteinExistence type="predicted"/>
<evidence type="ECO:0000256" key="1">
    <source>
        <dbReference type="ARBA" id="ARBA00004429"/>
    </source>
</evidence>
<comment type="subcellular location">
    <subcellularLocation>
        <location evidence="1">Cell inner membrane</location>
        <topology evidence="1">Multi-pass membrane protein</topology>
    </subcellularLocation>
</comment>
<dbReference type="GeneID" id="31765762"/>
<dbReference type="RefSeq" id="WP_012024906.1">
    <property type="nucleotide sequence ID" value="NZ_CP031763.1"/>
</dbReference>
<keyword evidence="5 10" id="KW-1133">Transmembrane helix</keyword>
<evidence type="ECO:0000256" key="3">
    <source>
        <dbReference type="ARBA" id="ARBA00022519"/>
    </source>
</evidence>
<dbReference type="PANTHER" id="PTHR30414">
    <property type="entry name" value="MINICONDUCTANCE MECHANOSENSITIVE CHANNEL YBDG"/>
    <property type="match status" value="1"/>
</dbReference>
<dbReference type="InterPro" id="IPR030192">
    <property type="entry name" value="YbdG"/>
</dbReference>
<dbReference type="GO" id="GO:0071470">
    <property type="term" value="P:cellular response to osmotic stress"/>
    <property type="evidence" value="ECO:0007669"/>
    <property type="project" value="InterPro"/>
</dbReference>
<dbReference type="Gene3D" id="2.30.30.60">
    <property type="match status" value="1"/>
</dbReference>
<keyword evidence="7 10" id="KW-0472">Membrane</keyword>
<evidence type="ECO:0000256" key="9">
    <source>
        <dbReference type="ARBA" id="ARBA00093659"/>
    </source>
</evidence>
<feature type="domain" description="Mechanosensitive ion channel MscS" evidence="11">
    <location>
        <begin position="194"/>
        <end position="262"/>
    </location>
</feature>
<feature type="transmembrane region" description="Helical" evidence="10">
    <location>
        <begin position="177"/>
        <end position="200"/>
    </location>
</feature>
<dbReference type="AlphaFoldDB" id="A0A1M5SU96"/>
<dbReference type="InterPro" id="IPR023408">
    <property type="entry name" value="MscS_beta-dom_sf"/>
</dbReference>
<name>A0A1M5SU96_FLAJO</name>
<protein>
    <recommendedName>
        <fullName evidence="8">Mechanosensing system component YbdG</fullName>
    </recommendedName>
    <alternativeName>
        <fullName evidence="9">Mechanosensitive channel homolog YbdG</fullName>
    </alternativeName>
</protein>
<evidence type="ECO:0000256" key="5">
    <source>
        <dbReference type="ARBA" id="ARBA00022989"/>
    </source>
</evidence>
<feature type="transmembrane region" description="Helical" evidence="10">
    <location>
        <begin position="80"/>
        <end position="98"/>
    </location>
</feature>
<dbReference type="SUPFAM" id="SSF50182">
    <property type="entry name" value="Sm-like ribonucleoproteins"/>
    <property type="match status" value="1"/>
</dbReference>
<dbReference type="Pfam" id="PF00924">
    <property type="entry name" value="MS_channel_2nd"/>
    <property type="match status" value="1"/>
</dbReference>
<sequence>MHKLLDKIFNFLYPLFRDWGMNRNFASYISLVINIAIMLVLAYAIYYIAKFVLVTLTAVFAQRTKTKFDDYLIHNKTTKYTAYLIPFFFIYKAVPVILDKYEYWELLFGKIVGIYIVLISLWIIRTIFNALRDYLKQKPEYSDKPIDSFVQVIMIVLWIFGVAMIISTLFGIKKGELLTILGTLSAIIILIFRDTILGFVSSVQVAINDMVRIGDWITMDKFGADGDVIEINLTTVKVRNFDNTITTIPTYALSSDSFQNWRGMQKSDGRRIKRHVLIKSSSIRFLNNDDLNHMKGIQLITSYIETRQAEIEKYNELRGIDKSLLLNGRNMTNLGMFRKYIMQYLLDHPGLNKNMHIMCRQLQSTAHGVPLEIYVFSSDKRWANYEYIMSDIFDHVMASVIYFDLEIFELPSQIGRLDR</sequence>
<reference evidence="12 13" key="1">
    <citation type="submission" date="2016-11" db="EMBL/GenBank/DDBJ databases">
        <authorList>
            <person name="Jaros S."/>
            <person name="Januszkiewicz K."/>
            <person name="Wedrychowicz H."/>
        </authorList>
    </citation>
    <scope>NUCLEOTIDE SEQUENCE [LARGE SCALE GENOMIC DNA]</scope>
    <source>
        <strain evidence="12 13">DSM 6792</strain>
    </source>
</reference>
<evidence type="ECO:0000313" key="13">
    <source>
        <dbReference type="Proteomes" id="UP000184112"/>
    </source>
</evidence>
<evidence type="ECO:0000256" key="2">
    <source>
        <dbReference type="ARBA" id="ARBA00022475"/>
    </source>
</evidence>
<gene>
    <name evidence="12" type="ORF">SAMN05444388_110139</name>
</gene>
<dbReference type="InterPro" id="IPR010920">
    <property type="entry name" value="LSM_dom_sf"/>
</dbReference>
<organism evidence="12 13">
    <name type="scientific">Flavobacterium johnsoniae</name>
    <name type="common">Cytophaga johnsonae</name>
    <dbReference type="NCBI Taxonomy" id="986"/>
    <lineage>
        <taxon>Bacteria</taxon>
        <taxon>Pseudomonadati</taxon>
        <taxon>Bacteroidota</taxon>
        <taxon>Flavobacteriia</taxon>
        <taxon>Flavobacteriales</taxon>
        <taxon>Flavobacteriaceae</taxon>
        <taxon>Flavobacterium</taxon>
    </lineage>
</organism>
<feature type="transmembrane region" description="Helical" evidence="10">
    <location>
        <begin position="107"/>
        <end position="128"/>
    </location>
</feature>
<dbReference type="Gene3D" id="1.10.287.1260">
    <property type="match status" value="1"/>
</dbReference>